<keyword evidence="3 10" id="KW-0863">Zinc-finger</keyword>
<keyword evidence="5" id="KW-0238">DNA-binding</keyword>
<feature type="region of interest" description="Disordered" evidence="11">
    <location>
        <begin position="201"/>
        <end position="247"/>
    </location>
</feature>
<name>A0A8S3SJE3_MYTED</name>
<evidence type="ECO:0000256" key="10">
    <source>
        <dbReference type="PROSITE-ProRule" id="PRU00723"/>
    </source>
</evidence>
<feature type="compositionally biased region" description="Basic and acidic residues" evidence="11">
    <location>
        <begin position="206"/>
        <end position="216"/>
    </location>
</feature>
<sequence>MIHRSSTIGTQDNKEINGSSTGNIGKHPTLSIPSTSQKAANHSSNHGNQSSQKLELRSHKSDNHIPVSNKISKPALVKNSCEENTRLKNEMLKRSYSVPLDKKLPNQKGTENLVADNRDTSSLPQNGCVLQRLRKHPFMNRSKNQTLVQTHPPNNKAEIASTRLCSDSISDLKSSETKLSDITRSHFVKPNFQYSKSYQGSIDTVKSTDESKEIGKSKKSAAVSQIPDGKQTRTKSSSSEISPSKKEMMEVLNRKLSETSDKISALKRQLSFKSDISNPRKTTNTVKHDIVVKNGVKTELTKDFTNDTSGTIQSQQKNSVNTYSTDKVVHHLSGLNSESACRKSDSNTADSFTYKSRFSLQKSLPVETPVTCYTLPSKTGISESFVKNMETSKVPFKSKYKLRKNMSETAPPIKPKHHQVSIDSKYSSGNVLPESFNPGNVLLKSLRSQTTNIIKSKYKLQKVSSSTFSSNKLALSHSHQTSMGGNQSPVVFKSKFKLRKENSQKEIMNHCTFTNSNTQVASNIIKSKYKLRKIGPNKSSTLKITANKKKPVFKSQFIFNDMSTVTSSMSTAGVESGQGYSGWYHKSSGNSWHQPRNQFYGSSSHRRKKDPSRISYHGNGYHGISRNKPKYNYNNQWIHSIPNKGRNWTSKYRLGSERNMYKYSLQGNTAKSPLLINKRYVLKRLQRTTTSPTNYKKVHTIQSSKDNNKMVVINGMLYKSSGHSLVKTNQQKPNNNQIVVKKMNTSAMKIVKVRGIKFQMDTSGKTLKRMDSSPVKSGNQISRQALKSSVNRIDIGGMTYIQTKPGTLEQVGSNKAKVIASRMKHRSILTAAAKYKKDNTKKKLAKKYCMFFNRFGKCERGSNCPFVHDPDRVAVCTRFLRGTCKVDDCLFSHKVAKEKMPTCSYFLRGVCNRDDCPYLHVNVSKTAKVCQDFIKGFCHLGEKCTKRHITTCPSYSKTGVCSEVKPCKLKHIKRKQRNVSIDGKDTRENDTQQKLQLKRKHEEEITDESDMPFKQRKLPAFISILSENKEKSDDAKKNENTVSVIKIRPHLG</sequence>
<dbReference type="FunFam" id="4.10.1000.10:FF:000022">
    <property type="entry name" value="Zinc finger CCCH domain-containing protein 7"/>
    <property type="match status" value="1"/>
</dbReference>
<evidence type="ECO:0000256" key="7">
    <source>
        <dbReference type="ARBA" id="ARBA00064187"/>
    </source>
</evidence>
<dbReference type="SMART" id="SM00356">
    <property type="entry name" value="ZnF_C3H1"/>
    <property type="match status" value="4"/>
</dbReference>
<keyword evidence="4 10" id="KW-0862">Zinc</keyword>
<dbReference type="PANTHER" id="PTHR46156">
    <property type="entry name" value="CCCH ZINGC FINGER"/>
    <property type="match status" value="1"/>
</dbReference>
<dbReference type="Proteomes" id="UP000683360">
    <property type="component" value="Unassembled WGS sequence"/>
</dbReference>
<feature type="region of interest" description="Disordered" evidence="11">
    <location>
        <begin position="978"/>
        <end position="1010"/>
    </location>
</feature>
<evidence type="ECO:0000256" key="4">
    <source>
        <dbReference type="ARBA" id="ARBA00022833"/>
    </source>
</evidence>
<evidence type="ECO:0000256" key="11">
    <source>
        <dbReference type="SAM" id="MobiDB-lite"/>
    </source>
</evidence>
<feature type="domain" description="C3H1-type" evidence="12">
    <location>
        <begin position="924"/>
        <end position="951"/>
    </location>
</feature>
<feature type="compositionally biased region" description="Polar residues" evidence="11">
    <location>
        <begin position="1"/>
        <end position="23"/>
    </location>
</feature>
<evidence type="ECO:0000256" key="5">
    <source>
        <dbReference type="ARBA" id="ARBA00023125"/>
    </source>
</evidence>
<keyword evidence="14" id="KW-1185">Reference proteome</keyword>
<comment type="caution">
    <text evidence="13">The sequence shown here is derived from an EMBL/GenBank/DDBJ whole genome shotgun (WGS) entry which is preliminary data.</text>
</comment>
<dbReference type="SUPFAM" id="SSF90229">
    <property type="entry name" value="CCCH zinc finger"/>
    <property type="match status" value="1"/>
</dbReference>
<dbReference type="InterPro" id="IPR000571">
    <property type="entry name" value="Znf_CCCH"/>
</dbReference>
<feature type="zinc finger region" description="C3H1-type" evidence="10">
    <location>
        <begin position="897"/>
        <end position="923"/>
    </location>
</feature>
<evidence type="ECO:0000313" key="14">
    <source>
        <dbReference type="Proteomes" id="UP000683360"/>
    </source>
</evidence>
<reference evidence="13" key="1">
    <citation type="submission" date="2021-03" db="EMBL/GenBank/DDBJ databases">
        <authorList>
            <person name="Bekaert M."/>
        </authorList>
    </citation>
    <scope>NUCLEOTIDE SEQUENCE</scope>
</reference>
<evidence type="ECO:0000256" key="1">
    <source>
        <dbReference type="ARBA" id="ARBA00022723"/>
    </source>
</evidence>
<feature type="domain" description="C3H1-type" evidence="12">
    <location>
        <begin position="897"/>
        <end position="923"/>
    </location>
</feature>
<dbReference type="GO" id="GO:0003677">
    <property type="term" value="F:DNA binding"/>
    <property type="evidence" value="ECO:0007669"/>
    <property type="project" value="UniProtKB-KW"/>
</dbReference>
<evidence type="ECO:0000313" key="13">
    <source>
        <dbReference type="EMBL" id="CAG2221293.1"/>
    </source>
</evidence>
<dbReference type="EMBL" id="CAJPWZ010001680">
    <property type="protein sequence ID" value="CAG2221293.1"/>
    <property type="molecule type" value="Genomic_DNA"/>
</dbReference>
<evidence type="ECO:0000256" key="8">
    <source>
        <dbReference type="ARBA" id="ARBA00071600"/>
    </source>
</evidence>
<evidence type="ECO:0000256" key="6">
    <source>
        <dbReference type="ARBA" id="ARBA00057285"/>
    </source>
</evidence>
<feature type="region of interest" description="Disordered" evidence="11">
    <location>
        <begin position="101"/>
        <end position="124"/>
    </location>
</feature>
<feature type="compositionally biased region" description="Polar residues" evidence="11">
    <location>
        <begin position="594"/>
        <end position="603"/>
    </location>
</feature>
<proteinExistence type="predicted"/>
<dbReference type="GO" id="GO:0005634">
    <property type="term" value="C:nucleus"/>
    <property type="evidence" value="ECO:0007669"/>
    <property type="project" value="TreeGrafter"/>
</dbReference>
<dbReference type="Gene3D" id="4.10.1000.10">
    <property type="entry name" value="Zinc finger, CCCH-type"/>
    <property type="match status" value="2"/>
</dbReference>
<dbReference type="OrthoDB" id="3247158at2759"/>
<dbReference type="PROSITE" id="PS50103">
    <property type="entry name" value="ZF_C3H1"/>
    <property type="match status" value="3"/>
</dbReference>
<evidence type="ECO:0000259" key="12">
    <source>
        <dbReference type="PROSITE" id="PS50103"/>
    </source>
</evidence>
<dbReference type="InterPro" id="IPR036855">
    <property type="entry name" value="Znf_CCCH_sf"/>
</dbReference>
<dbReference type="FunFam" id="4.10.1000.10:FF:000008">
    <property type="entry name" value="zinc finger CCCH domain-containing protein 3"/>
    <property type="match status" value="1"/>
</dbReference>
<feature type="compositionally biased region" description="Basic and acidic residues" evidence="11">
    <location>
        <begin position="982"/>
        <end position="991"/>
    </location>
</feature>
<feature type="region of interest" description="Disordered" evidence="11">
    <location>
        <begin position="1"/>
        <end position="68"/>
    </location>
</feature>
<gene>
    <name evidence="13" type="ORF">MEDL_34680</name>
</gene>
<feature type="region of interest" description="Disordered" evidence="11">
    <location>
        <begin position="594"/>
        <end position="623"/>
    </location>
</feature>
<feature type="compositionally biased region" description="Basic and acidic residues" evidence="11">
    <location>
        <begin position="54"/>
        <end position="63"/>
    </location>
</feature>
<feature type="compositionally biased region" description="Polar residues" evidence="11">
    <location>
        <begin position="31"/>
        <end position="40"/>
    </location>
</feature>
<keyword evidence="1 10" id="KW-0479">Metal-binding</keyword>
<feature type="domain" description="C3H1-type" evidence="12">
    <location>
        <begin position="843"/>
        <end position="871"/>
    </location>
</feature>
<organism evidence="13 14">
    <name type="scientific">Mytilus edulis</name>
    <name type="common">Blue mussel</name>
    <dbReference type="NCBI Taxonomy" id="6550"/>
    <lineage>
        <taxon>Eukaryota</taxon>
        <taxon>Metazoa</taxon>
        <taxon>Spiralia</taxon>
        <taxon>Lophotrochozoa</taxon>
        <taxon>Mollusca</taxon>
        <taxon>Bivalvia</taxon>
        <taxon>Autobranchia</taxon>
        <taxon>Pteriomorphia</taxon>
        <taxon>Mytilida</taxon>
        <taxon>Mytiloidea</taxon>
        <taxon>Mytilidae</taxon>
        <taxon>Mytilinae</taxon>
        <taxon>Mytilus</taxon>
    </lineage>
</organism>
<keyword evidence="2" id="KW-0677">Repeat</keyword>
<protein>
    <recommendedName>
        <fullName evidence="8">Zinc finger CCCH domain-containing protein 3</fullName>
    </recommendedName>
    <alternativeName>
        <fullName evidence="9">Smad-interacting CPSF-like factor</fullName>
    </alternativeName>
</protein>
<dbReference type="GO" id="GO:0008270">
    <property type="term" value="F:zinc ion binding"/>
    <property type="evidence" value="ECO:0007669"/>
    <property type="project" value="UniProtKB-KW"/>
</dbReference>
<evidence type="ECO:0000256" key="9">
    <source>
        <dbReference type="ARBA" id="ARBA00079564"/>
    </source>
</evidence>
<dbReference type="Pfam" id="PF00642">
    <property type="entry name" value="zf-CCCH"/>
    <property type="match status" value="1"/>
</dbReference>
<dbReference type="AlphaFoldDB" id="A0A8S3SJE3"/>
<evidence type="ECO:0000256" key="2">
    <source>
        <dbReference type="ARBA" id="ARBA00022737"/>
    </source>
</evidence>
<comment type="function">
    <text evidence="6">Required for the export of polyadenylated mRNAs from the nucleus. Enhances ACVR1B-induced SMAD-dependent transcription. Binds to single-stranded DNA but not to double-stranded DNA in vitro. Involved in RNA cleavage.</text>
</comment>
<comment type="subunit">
    <text evidence="7">Interacts with SMAD1, SMAD3, SMAD4, CPSF2 and CPSF3.</text>
</comment>
<dbReference type="PANTHER" id="PTHR46156:SF1">
    <property type="entry name" value="ZINC FINGER CCCH DOMAIN-CONTAINING PROTEIN 3"/>
    <property type="match status" value="1"/>
</dbReference>
<feature type="zinc finger region" description="C3H1-type" evidence="10">
    <location>
        <begin position="843"/>
        <end position="871"/>
    </location>
</feature>
<evidence type="ECO:0000256" key="3">
    <source>
        <dbReference type="ARBA" id="ARBA00022771"/>
    </source>
</evidence>
<accession>A0A8S3SJE3</accession>
<feature type="compositionally biased region" description="Low complexity" evidence="11">
    <location>
        <begin position="41"/>
        <end position="52"/>
    </location>
</feature>
<feature type="zinc finger region" description="C3H1-type" evidence="10">
    <location>
        <begin position="924"/>
        <end position="951"/>
    </location>
</feature>